<accession>A0A1N6M481</accession>
<dbReference type="PANTHER" id="PTHR43713">
    <property type="entry name" value="GLUTAMATE-1-SEMIALDEHYDE 2,1-AMINOMUTASE"/>
    <property type="match status" value="1"/>
</dbReference>
<dbReference type="GO" id="GO:0006782">
    <property type="term" value="P:protoporphyrinogen IX biosynthetic process"/>
    <property type="evidence" value="ECO:0007669"/>
    <property type="project" value="UniProtKB-UniRule"/>
</dbReference>
<evidence type="ECO:0000256" key="5">
    <source>
        <dbReference type="ARBA" id="ARBA00022898"/>
    </source>
</evidence>
<organism evidence="10 11">
    <name type="scientific">Vibrio spartinae</name>
    <dbReference type="NCBI Taxonomy" id="1918945"/>
    <lineage>
        <taxon>Bacteria</taxon>
        <taxon>Pseudomonadati</taxon>
        <taxon>Pseudomonadota</taxon>
        <taxon>Gammaproteobacteria</taxon>
        <taxon>Vibrionales</taxon>
        <taxon>Vibrionaceae</taxon>
        <taxon>Vibrio</taxon>
    </lineage>
</organism>
<dbReference type="InterPro" id="IPR015422">
    <property type="entry name" value="PyrdxlP-dep_Trfase_small"/>
</dbReference>
<keyword evidence="5 8" id="KW-0663">Pyridoxal phosphate</keyword>
<dbReference type="Proteomes" id="UP000515264">
    <property type="component" value="Chromosome 1"/>
</dbReference>
<comment type="catalytic activity">
    <reaction evidence="8">
        <text>(S)-4-amino-5-oxopentanoate = 5-aminolevulinate</text>
        <dbReference type="Rhea" id="RHEA:14265"/>
        <dbReference type="ChEBI" id="CHEBI:57501"/>
        <dbReference type="ChEBI" id="CHEBI:356416"/>
        <dbReference type="EC" id="5.4.3.8"/>
    </reaction>
</comment>
<comment type="pathway">
    <text evidence="2">Porphyrin-containing compound metabolism; protoporphyrin-IX biosynthesis; 5-aminolevulinate from L-glutamyl-tRNA(Glu): step 2/2.</text>
</comment>
<dbReference type="OrthoDB" id="9801052at2"/>
<name>A0A1N6M481_9VIBR</name>
<dbReference type="InterPro" id="IPR015421">
    <property type="entry name" value="PyrdxlP-dep_Trfase_major"/>
</dbReference>
<proteinExistence type="inferred from homology"/>
<dbReference type="Proteomes" id="UP000184774">
    <property type="component" value="Unassembled WGS sequence"/>
</dbReference>
<evidence type="ECO:0000313" key="10">
    <source>
        <dbReference type="EMBL" id="SIO94253.1"/>
    </source>
</evidence>
<evidence type="ECO:0000256" key="2">
    <source>
        <dbReference type="ARBA" id="ARBA00004819"/>
    </source>
</evidence>
<dbReference type="RefSeq" id="WP_074372799.1">
    <property type="nucleotide sequence ID" value="NZ_AP024907.1"/>
</dbReference>
<dbReference type="NCBIfam" id="NF000818">
    <property type="entry name" value="PRK00062.1"/>
    <property type="match status" value="1"/>
</dbReference>
<reference evidence="10 11" key="1">
    <citation type="submission" date="2016-12" db="EMBL/GenBank/DDBJ databases">
        <authorList>
            <person name="Song W.-J."/>
            <person name="Kurnit D.M."/>
        </authorList>
    </citation>
    <scope>NUCLEOTIDE SEQUENCE [LARGE SCALE GENOMIC DNA]</scope>
    <source>
        <strain evidence="10 11">CECT 9026</strain>
    </source>
</reference>
<dbReference type="Pfam" id="PF00202">
    <property type="entry name" value="Aminotran_3"/>
    <property type="match status" value="1"/>
</dbReference>
<comment type="cofactor">
    <cofactor evidence="1 8">
        <name>pyridoxal 5'-phosphate</name>
        <dbReference type="ChEBI" id="CHEBI:597326"/>
    </cofactor>
</comment>
<dbReference type="NCBIfam" id="TIGR00713">
    <property type="entry name" value="hemL"/>
    <property type="match status" value="1"/>
</dbReference>
<dbReference type="EMBL" id="CP046268">
    <property type="protein sequence ID" value="QMV13373.1"/>
    <property type="molecule type" value="Genomic_DNA"/>
</dbReference>
<dbReference type="PANTHER" id="PTHR43713:SF3">
    <property type="entry name" value="GLUTAMATE-1-SEMIALDEHYDE 2,1-AMINOMUTASE 1, CHLOROPLASTIC-RELATED"/>
    <property type="match status" value="1"/>
</dbReference>
<feature type="modified residue" description="N6-(pyridoxal phosphate)lysine" evidence="8">
    <location>
        <position position="265"/>
    </location>
</feature>
<dbReference type="InterPro" id="IPR004639">
    <property type="entry name" value="4pyrrol_synth_GluAld_NH2Trfase"/>
</dbReference>
<evidence type="ECO:0000256" key="7">
    <source>
        <dbReference type="ARBA" id="ARBA00023244"/>
    </source>
</evidence>
<dbReference type="EMBL" id="FSSB01000011">
    <property type="protein sequence ID" value="SIO94253.1"/>
    <property type="molecule type" value="Genomic_DNA"/>
</dbReference>
<keyword evidence="12" id="KW-1185">Reference proteome</keyword>
<dbReference type="PROSITE" id="PS00600">
    <property type="entry name" value="AA_TRANSFER_CLASS_3"/>
    <property type="match status" value="1"/>
</dbReference>
<dbReference type="EC" id="5.4.3.8" evidence="8"/>
<comment type="subunit">
    <text evidence="4 8">Homodimer.</text>
</comment>
<evidence type="ECO:0000313" key="12">
    <source>
        <dbReference type="Proteomes" id="UP000515264"/>
    </source>
</evidence>
<evidence type="ECO:0000256" key="8">
    <source>
        <dbReference type="HAMAP-Rule" id="MF_00375"/>
    </source>
</evidence>
<dbReference type="InterPro" id="IPR049704">
    <property type="entry name" value="Aminotrans_3_PPA_site"/>
</dbReference>
<evidence type="ECO:0000256" key="1">
    <source>
        <dbReference type="ARBA" id="ARBA00001933"/>
    </source>
</evidence>
<evidence type="ECO:0000256" key="4">
    <source>
        <dbReference type="ARBA" id="ARBA00011738"/>
    </source>
</evidence>
<dbReference type="GO" id="GO:0005737">
    <property type="term" value="C:cytoplasm"/>
    <property type="evidence" value="ECO:0007669"/>
    <property type="project" value="UniProtKB-SubCell"/>
</dbReference>
<keyword evidence="7 8" id="KW-0627">Porphyrin biosynthesis</keyword>
<comment type="similarity">
    <text evidence="3 8">Belongs to the class-III pyridoxal-phosphate-dependent aminotransferase family. HemL subfamily.</text>
</comment>
<dbReference type="AlphaFoldDB" id="A0A1N6M481"/>
<dbReference type="GO" id="GO:0042286">
    <property type="term" value="F:glutamate-1-semialdehyde 2,1-aminomutase activity"/>
    <property type="evidence" value="ECO:0007669"/>
    <property type="project" value="UniProtKB-UniRule"/>
</dbReference>
<reference evidence="9 12" key="3">
    <citation type="journal article" date="2020" name="J. Nat. Prod.">
        <title>Genomics-Metabolomics Profiling Disclosed Marine Vibrio spartinae 3.6 as a Producer of a New Branched Side Chain Prodigiosin.</title>
        <authorList>
            <person name="Vitale G.A."/>
            <person name="Sciarretta M."/>
            <person name="Palma Esposito F."/>
            <person name="January G.G."/>
            <person name="Giaccio M."/>
            <person name="Bunk B."/>
            <person name="Sproer C."/>
            <person name="Bajerski F."/>
            <person name="Power D."/>
            <person name="Festa C."/>
            <person name="Monti M.C."/>
            <person name="D'Auria M.V."/>
            <person name="de Pascale D."/>
        </authorList>
    </citation>
    <scope>NUCLEOTIDE SEQUENCE [LARGE SCALE GENOMIC DNA]</scope>
    <source>
        <strain evidence="9 12">3.6</strain>
    </source>
</reference>
<comment type="subcellular location">
    <subcellularLocation>
        <location evidence="8">Cytoplasm</location>
    </subcellularLocation>
</comment>
<dbReference type="InterPro" id="IPR005814">
    <property type="entry name" value="Aminotrans_3"/>
</dbReference>
<evidence type="ECO:0000313" key="11">
    <source>
        <dbReference type="Proteomes" id="UP000184774"/>
    </source>
</evidence>
<reference evidence="9" key="2">
    <citation type="submission" date="2019-11" db="EMBL/GenBank/DDBJ databases">
        <authorList>
            <person name="January G."/>
            <person name="Bunk B."/>
        </authorList>
    </citation>
    <scope>NUCLEOTIDE SEQUENCE</scope>
    <source>
        <strain evidence="9">3.6</strain>
    </source>
</reference>
<keyword evidence="8" id="KW-0963">Cytoplasm</keyword>
<dbReference type="FunFam" id="3.90.1150.10:FF:000012">
    <property type="entry name" value="Glutamate-1-semialdehyde 2,1-aminomutase"/>
    <property type="match status" value="1"/>
</dbReference>
<dbReference type="SUPFAM" id="SSF53383">
    <property type="entry name" value="PLP-dependent transferases"/>
    <property type="match status" value="1"/>
</dbReference>
<evidence type="ECO:0000313" key="9">
    <source>
        <dbReference type="EMBL" id="QMV13373.1"/>
    </source>
</evidence>
<evidence type="ECO:0000256" key="6">
    <source>
        <dbReference type="ARBA" id="ARBA00023235"/>
    </source>
</evidence>
<dbReference type="FunFam" id="3.40.640.10:FF:000021">
    <property type="entry name" value="Glutamate-1-semialdehyde 2,1-aminomutase"/>
    <property type="match status" value="1"/>
</dbReference>
<evidence type="ECO:0000256" key="3">
    <source>
        <dbReference type="ARBA" id="ARBA00008981"/>
    </source>
</evidence>
<dbReference type="InterPro" id="IPR015424">
    <property type="entry name" value="PyrdxlP-dep_Trfase"/>
</dbReference>
<keyword evidence="6 8" id="KW-0413">Isomerase</keyword>
<dbReference type="Gene3D" id="3.90.1150.10">
    <property type="entry name" value="Aspartate Aminotransferase, domain 1"/>
    <property type="match status" value="1"/>
</dbReference>
<dbReference type="Gene3D" id="3.40.640.10">
    <property type="entry name" value="Type I PLP-dependent aspartate aminotransferase-like (Major domain)"/>
    <property type="match status" value="1"/>
</dbReference>
<dbReference type="UniPathway" id="UPA00251">
    <property type="reaction ID" value="UER00317"/>
</dbReference>
<dbReference type="HAMAP" id="MF_00375">
    <property type="entry name" value="HemL_aminotrans_3"/>
    <property type="match status" value="1"/>
</dbReference>
<dbReference type="GO" id="GO:0008483">
    <property type="term" value="F:transaminase activity"/>
    <property type="evidence" value="ECO:0007669"/>
    <property type="project" value="InterPro"/>
</dbReference>
<sequence>MTKSSDLYQQAQITIPGGVNSPVRAFNGVGGTPIFIDRADGPFVFDVDGRAYIDYVGSWGPMILGHNHGVIRESVIGAVQKGLSFGAPTEQEIAIAELVSQLVPSMEQLRMVNSGTEATMSAIRLARGYTGRDKIIKFEGCYHGHADSLLVKAGSGALTLGQPSSPGVPADFAKYTLTARFNDLDSVKALFDANKDEIACIIVEPVAGNMNCIPPVEGFLEGLRTICDDAGALLIFDEVMTGFRVALGGAQAHYNIKPDLTTLGKVIGGGMPVGAFGGRKDIMQYIAPTGPVYQAGTLSGNPVAMAAGYACLCLLKEEGNEKRLTSKTKQLADGFKFFADKHGIPLLVHQVGGMFGFFFTDQQQVTCYEDVARCDVEKFKRFFHLMLDHGVYMAPSAFEAGFTSLAHSSQEIEATLEAVDRCFTMMAND</sequence>
<gene>
    <name evidence="8 10" type="primary">hemL</name>
    <name evidence="10" type="ORF">VSP9026_01940</name>
    <name evidence="9" type="ORF">Vspart_00598</name>
</gene>
<protein>
    <recommendedName>
        <fullName evidence="8">Glutamate-1-semialdehyde 2,1-aminomutase</fullName>
        <shortName evidence="8">GSA</shortName>
        <ecNumber evidence="8">5.4.3.8</ecNumber>
    </recommendedName>
    <alternativeName>
        <fullName evidence="8">Glutamate-1-semialdehyde aminotransferase</fullName>
        <shortName evidence="8">GSA-AT</shortName>
    </alternativeName>
</protein>
<dbReference type="GO" id="GO:0030170">
    <property type="term" value="F:pyridoxal phosphate binding"/>
    <property type="evidence" value="ECO:0007669"/>
    <property type="project" value="InterPro"/>
</dbReference>
<dbReference type="CDD" id="cd00610">
    <property type="entry name" value="OAT_like"/>
    <property type="match status" value="1"/>
</dbReference>